<feature type="signal peptide" evidence="1">
    <location>
        <begin position="1"/>
        <end position="27"/>
    </location>
</feature>
<dbReference type="AlphaFoldDB" id="A0A8J3HWH0"/>
<dbReference type="InterPro" id="IPR013830">
    <property type="entry name" value="SGNH_hydro"/>
</dbReference>
<dbReference type="PANTHER" id="PTHR30383:SF5">
    <property type="entry name" value="SGNH HYDROLASE-TYPE ESTERASE DOMAIN-CONTAINING PROTEIN"/>
    <property type="match status" value="1"/>
</dbReference>
<dbReference type="EMBL" id="BNJF01000001">
    <property type="protein sequence ID" value="GHO43291.1"/>
    <property type="molecule type" value="Genomic_DNA"/>
</dbReference>
<keyword evidence="4" id="KW-1185">Reference proteome</keyword>
<dbReference type="Gene3D" id="3.20.20.80">
    <property type="entry name" value="Glycosidases"/>
    <property type="match status" value="1"/>
</dbReference>
<name>A0A8J3HWH0_9CHLR</name>
<dbReference type="Gene3D" id="3.40.50.1110">
    <property type="entry name" value="SGNH hydrolase"/>
    <property type="match status" value="1"/>
</dbReference>
<dbReference type="PANTHER" id="PTHR30383">
    <property type="entry name" value="THIOESTERASE 1/PROTEASE 1/LYSOPHOSPHOLIPASE L1"/>
    <property type="match status" value="1"/>
</dbReference>
<keyword evidence="1" id="KW-0732">Signal</keyword>
<evidence type="ECO:0000259" key="2">
    <source>
        <dbReference type="Pfam" id="PF13472"/>
    </source>
</evidence>
<dbReference type="PROSITE" id="PS51257">
    <property type="entry name" value="PROKAR_LIPOPROTEIN"/>
    <property type="match status" value="1"/>
</dbReference>
<reference evidence="3" key="1">
    <citation type="submission" date="2020-10" db="EMBL/GenBank/DDBJ databases">
        <title>Taxonomic study of unclassified bacteria belonging to the class Ktedonobacteria.</title>
        <authorList>
            <person name="Yabe S."/>
            <person name="Wang C.M."/>
            <person name="Zheng Y."/>
            <person name="Sakai Y."/>
            <person name="Cavaletti L."/>
            <person name="Monciardini P."/>
            <person name="Donadio S."/>
        </authorList>
    </citation>
    <scope>NUCLEOTIDE SEQUENCE</scope>
    <source>
        <strain evidence="3">SOSP1-1</strain>
    </source>
</reference>
<dbReference type="GO" id="GO:0004622">
    <property type="term" value="F:phosphatidylcholine lysophospholipase activity"/>
    <property type="evidence" value="ECO:0007669"/>
    <property type="project" value="TreeGrafter"/>
</dbReference>
<dbReference type="Proteomes" id="UP000612362">
    <property type="component" value="Unassembled WGS sequence"/>
</dbReference>
<feature type="chain" id="PRO_5035321880" description="SGNH hydrolase-type esterase domain-containing protein" evidence="1">
    <location>
        <begin position="28"/>
        <end position="717"/>
    </location>
</feature>
<gene>
    <name evidence="3" type="ORF">KSX_14540</name>
</gene>
<proteinExistence type="predicted"/>
<dbReference type="InterPro" id="IPR017853">
    <property type="entry name" value="GH"/>
</dbReference>
<evidence type="ECO:0000256" key="1">
    <source>
        <dbReference type="SAM" id="SignalP"/>
    </source>
</evidence>
<dbReference type="SUPFAM" id="SSF51445">
    <property type="entry name" value="(Trans)glycosidases"/>
    <property type="match status" value="1"/>
</dbReference>
<dbReference type="InterPro" id="IPR051532">
    <property type="entry name" value="Ester_Hydrolysis_Enzymes"/>
</dbReference>
<organism evidence="3 4">
    <name type="scientific">Ktedonospora formicarum</name>
    <dbReference type="NCBI Taxonomy" id="2778364"/>
    <lineage>
        <taxon>Bacteria</taxon>
        <taxon>Bacillati</taxon>
        <taxon>Chloroflexota</taxon>
        <taxon>Ktedonobacteria</taxon>
        <taxon>Ktedonobacterales</taxon>
        <taxon>Ktedonobacteraceae</taxon>
        <taxon>Ktedonospora</taxon>
    </lineage>
</organism>
<protein>
    <recommendedName>
        <fullName evidence="2">SGNH hydrolase-type esterase domain-containing protein</fullName>
    </recommendedName>
</protein>
<accession>A0A8J3HWH0</accession>
<dbReference type="SUPFAM" id="SSF52266">
    <property type="entry name" value="SGNH hydrolase"/>
    <property type="match status" value="1"/>
</dbReference>
<sequence length="717" mass="79310">MRHSTSPLRWLALLGNLLLLCALALSACSREDTTTKTSTTNEPIATQKPTLPGQAIWKDGTSSYVFGTNDAIEWSPHNFQTQPAIQDTLKAGGFTLVRTYFQDTSSDVEIDKRVGAIERSGAQCLGVLANIFNEKFNTHLVQYLGNRCQIYEVGNEPDYYEPRIDPGVYVKQWSDLVVKLRRVNPQAKFLGPSISNLDVGELGRASRHTGYINTFLNGVKASAVFPDAISFHWYPCWQDSEDACLKKAGTIEQVVQELRAKIKEKLDHDVPIAVTEWNFDPGSPPPSYGEKADFITKFSKDALEAMIRAKVTIACQYAAASYTGYGGLDMFNVDTSQPKPQFYAIKSVIDAYKPANSPTTSTDTNGTTHGDGVLVSQGKPAVCGNNTSPTGAQVLTDGKYGNWGYWQATPQSLPSWCALHLDKGPSKLLFIWFSDYQFDYITNKGSAPQDYTISVSADSTDGQDGHWRTLATVSGNQARVREHLLDFAGQSWVKMTATKLSPLPLRNDLEIDELEAYDVSQSTNDTFIFSGDSITGMAYNRYPENQPSFSLNVHNAYSQRYPAMLDAGLGGWSSQGAVEHIDEWLKLNPDIHYWLLQWGSNDALEAVSPERYEANMRQVVQKIKGAGHIPILAHITPVNMAGDRGTQVNQKIEAYNRAIDKITRENGLISGPDLYALFQPNKATYLLKDGLHPTAAGAIAMNKAWFEVVRDAIYKKS</sequence>
<comment type="caution">
    <text evidence="3">The sequence shown here is derived from an EMBL/GenBank/DDBJ whole genome shotgun (WGS) entry which is preliminary data.</text>
</comment>
<dbReference type="Pfam" id="PF13472">
    <property type="entry name" value="Lipase_GDSL_2"/>
    <property type="match status" value="1"/>
</dbReference>
<feature type="domain" description="SGNH hydrolase-type esterase" evidence="2">
    <location>
        <begin position="531"/>
        <end position="697"/>
    </location>
</feature>
<dbReference type="Gene3D" id="2.60.120.260">
    <property type="entry name" value="Galactose-binding domain-like"/>
    <property type="match status" value="1"/>
</dbReference>
<evidence type="ECO:0000313" key="3">
    <source>
        <dbReference type="EMBL" id="GHO43291.1"/>
    </source>
</evidence>
<dbReference type="RefSeq" id="WP_220192773.1">
    <property type="nucleotide sequence ID" value="NZ_BNJF01000001.1"/>
</dbReference>
<evidence type="ECO:0000313" key="4">
    <source>
        <dbReference type="Proteomes" id="UP000612362"/>
    </source>
</evidence>
<dbReference type="InterPro" id="IPR036514">
    <property type="entry name" value="SGNH_hydro_sf"/>
</dbReference>